<reference evidence="2 3" key="1">
    <citation type="submission" date="2020-08" db="EMBL/GenBank/DDBJ databases">
        <title>Genomic Encyclopedia of Type Strains, Phase IV (KMG-IV): sequencing the most valuable type-strain genomes for metagenomic binning, comparative biology and taxonomic classification.</title>
        <authorList>
            <person name="Goeker M."/>
        </authorList>
    </citation>
    <scope>NUCLEOTIDE SEQUENCE [LARGE SCALE GENOMIC DNA]</scope>
    <source>
        <strain evidence="2 3">DSM 27165</strain>
    </source>
</reference>
<evidence type="ECO:0000313" key="2">
    <source>
        <dbReference type="EMBL" id="MBB5019389.1"/>
    </source>
</evidence>
<keyword evidence="1" id="KW-0472">Membrane</keyword>
<dbReference type="Proteomes" id="UP000575898">
    <property type="component" value="Unassembled WGS sequence"/>
</dbReference>
<proteinExistence type="predicted"/>
<keyword evidence="1" id="KW-0812">Transmembrane</keyword>
<gene>
    <name evidence="2" type="ORF">HNQ59_002690</name>
</gene>
<dbReference type="EMBL" id="JACHHY010000016">
    <property type="protein sequence ID" value="MBB5019389.1"/>
    <property type="molecule type" value="Genomic_DNA"/>
</dbReference>
<comment type="caution">
    <text evidence="2">The sequence shown here is derived from an EMBL/GenBank/DDBJ whole genome shotgun (WGS) entry which is preliminary data.</text>
</comment>
<dbReference type="AlphaFoldDB" id="A0A840MQN4"/>
<protein>
    <submittedName>
        <fullName evidence="2">Uncharacterized protein</fullName>
    </submittedName>
</protein>
<organism evidence="2 3">
    <name type="scientific">Chitinivorax tropicus</name>
    <dbReference type="NCBI Taxonomy" id="714531"/>
    <lineage>
        <taxon>Bacteria</taxon>
        <taxon>Pseudomonadati</taxon>
        <taxon>Pseudomonadota</taxon>
        <taxon>Betaproteobacteria</taxon>
        <taxon>Chitinivorax</taxon>
    </lineage>
</organism>
<evidence type="ECO:0000313" key="3">
    <source>
        <dbReference type="Proteomes" id="UP000575898"/>
    </source>
</evidence>
<name>A0A840MQN4_9PROT</name>
<sequence>MQVLPLGDKHLFGQPCFLEFSVCSAVFFGNLLFNYVL</sequence>
<feature type="transmembrane region" description="Helical" evidence="1">
    <location>
        <begin position="12"/>
        <end position="33"/>
    </location>
</feature>
<keyword evidence="1" id="KW-1133">Transmembrane helix</keyword>
<keyword evidence="3" id="KW-1185">Reference proteome</keyword>
<evidence type="ECO:0000256" key="1">
    <source>
        <dbReference type="SAM" id="Phobius"/>
    </source>
</evidence>
<accession>A0A840MQN4</accession>